<dbReference type="Gene3D" id="2.70.70.10">
    <property type="entry name" value="Glucose Permease (Domain IIA)"/>
    <property type="match status" value="1"/>
</dbReference>
<dbReference type="InterPro" id="IPR011055">
    <property type="entry name" value="Dup_hybrid_motif"/>
</dbReference>
<accession>A0A6J6JAR6</accession>
<gene>
    <name evidence="1" type="ORF">UFOPK2158_00066</name>
</gene>
<organism evidence="1">
    <name type="scientific">freshwater metagenome</name>
    <dbReference type="NCBI Taxonomy" id="449393"/>
    <lineage>
        <taxon>unclassified sequences</taxon>
        <taxon>metagenomes</taxon>
        <taxon>ecological metagenomes</taxon>
    </lineage>
</organism>
<dbReference type="EMBL" id="CAEZVY010000004">
    <property type="protein sequence ID" value="CAB4634112.1"/>
    <property type="molecule type" value="Genomic_DNA"/>
</dbReference>
<sequence length="187" mass="19894">MSTTLRPPLLIDNVELQQSSLWPTGKTQAMIHLLLAALLGGVLMPPAPPAVWEWPTQGPHRILRDFQAPATPWGAGHRGLDLQATGPTVVAPLGGVVSFSGDVVDRGVLTITGPGGERVSLEPVKSALQTGDWVHSGEPIAELEGGHCPQLCLHVGLRVGDSYRSPRRELGVNLRAVLLPWEIQALG</sequence>
<proteinExistence type="predicted"/>
<evidence type="ECO:0000313" key="1">
    <source>
        <dbReference type="EMBL" id="CAB4634112.1"/>
    </source>
</evidence>
<dbReference type="SUPFAM" id="SSF51261">
    <property type="entry name" value="Duplicated hybrid motif"/>
    <property type="match status" value="1"/>
</dbReference>
<dbReference type="AlphaFoldDB" id="A0A6J6JAR6"/>
<protein>
    <submittedName>
        <fullName evidence="1">Unannotated protein</fullName>
    </submittedName>
</protein>
<reference evidence="1" key="1">
    <citation type="submission" date="2020-05" db="EMBL/GenBank/DDBJ databases">
        <authorList>
            <person name="Chiriac C."/>
            <person name="Salcher M."/>
            <person name="Ghai R."/>
            <person name="Kavagutti S V."/>
        </authorList>
    </citation>
    <scope>NUCLEOTIDE SEQUENCE</scope>
</reference>
<name>A0A6J6JAR6_9ZZZZ</name>